<evidence type="ECO:0000313" key="3">
    <source>
        <dbReference type="Proteomes" id="UP000499080"/>
    </source>
</evidence>
<dbReference type="Proteomes" id="UP000499080">
    <property type="component" value="Unassembled WGS sequence"/>
</dbReference>
<name>A0A4Y2R7B7_ARAVE</name>
<keyword evidence="3" id="KW-1185">Reference proteome</keyword>
<sequence length="153" mass="17535">MLLQLQNTFQMSSFRVDTMIVTLTILIRNILIHVLYPFTELYPMVRIVYVDLSSSVEVFGLPDLHAWASETVLLNFMISFATESWVSILVHVQYPLAELYPMVSIVICEMLEHLQLVWVPLFRQQTANDTALADSHLGRETSSSFCQTPGHRC</sequence>
<comment type="caution">
    <text evidence="2">The sequence shown here is derived from an EMBL/GenBank/DDBJ whole genome shotgun (WGS) entry which is preliminary data.</text>
</comment>
<gene>
    <name evidence="2" type="ORF">AVEN_114408_1</name>
    <name evidence="1" type="ORF">AVEN_52240_1</name>
</gene>
<proteinExistence type="predicted"/>
<evidence type="ECO:0000313" key="2">
    <source>
        <dbReference type="EMBL" id="GBN71664.1"/>
    </source>
</evidence>
<dbReference type="EMBL" id="BGPR01016056">
    <property type="protein sequence ID" value="GBN71664.1"/>
    <property type="molecule type" value="Genomic_DNA"/>
</dbReference>
<accession>A0A4Y2R7B7</accession>
<reference evidence="2 3" key="1">
    <citation type="journal article" date="2019" name="Sci. Rep.">
        <title>Orb-weaving spider Araneus ventricosus genome elucidates the spidroin gene catalogue.</title>
        <authorList>
            <person name="Kono N."/>
            <person name="Nakamura H."/>
            <person name="Ohtoshi R."/>
            <person name="Moran D.A.P."/>
            <person name="Shinohara A."/>
            <person name="Yoshida Y."/>
            <person name="Fujiwara M."/>
            <person name="Mori M."/>
            <person name="Tomita M."/>
            <person name="Arakawa K."/>
        </authorList>
    </citation>
    <scope>NUCLEOTIDE SEQUENCE [LARGE SCALE GENOMIC DNA]</scope>
</reference>
<dbReference type="EMBL" id="BGPR01016055">
    <property type="protein sequence ID" value="GBN71660.1"/>
    <property type="molecule type" value="Genomic_DNA"/>
</dbReference>
<protein>
    <submittedName>
        <fullName evidence="2">Uncharacterized protein</fullName>
    </submittedName>
</protein>
<evidence type="ECO:0000313" key="1">
    <source>
        <dbReference type="EMBL" id="GBN71660.1"/>
    </source>
</evidence>
<dbReference type="AlphaFoldDB" id="A0A4Y2R7B7"/>
<organism evidence="2 3">
    <name type="scientific">Araneus ventricosus</name>
    <name type="common">Orbweaver spider</name>
    <name type="synonym">Epeira ventricosa</name>
    <dbReference type="NCBI Taxonomy" id="182803"/>
    <lineage>
        <taxon>Eukaryota</taxon>
        <taxon>Metazoa</taxon>
        <taxon>Ecdysozoa</taxon>
        <taxon>Arthropoda</taxon>
        <taxon>Chelicerata</taxon>
        <taxon>Arachnida</taxon>
        <taxon>Araneae</taxon>
        <taxon>Araneomorphae</taxon>
        <taxon>Entelegynae</taxon>
        <taxon>Araneoidea</taxon>
        <taxon>Araneidae</taxon>
        <taxon>Araneus</taxon>
    </lineage>
</organism>